<evidence type="ECO:0000313" key="16">
    <source>
        <dbReference type="Proteomes" id="UP000321934"/>
    </source>
</evidence>
<dbReference type="CDD" id="cd00496">
    <property type="entry name" value="PheRS_alpha_core"/>
    <property type="match status" value="1"/>
</dbReference>
<comment type="subunit">
    <text evidence="3 13">Tetramer of two alpha and two beta subunits.</text>
</comment>
<keyword evidence="8 13" id="KW-0067">ATP-binding</keyword>
<dbReference type="InterPro" id="IPR004529">
    <property type="entry name" value="Phe-tRNA-synth_IIc_asu"/>
</dbReference>
<evidence type="ECO:0000256" key="11">
    <source>
        <dbReference type="ARBA" id="ARBA00023146"/>
    </source>
</evidence>
<evidence type="ECO:0000256" key="6">
    <source>
        <dbReference type="ARBA" id="ARBA00022723"/>
    </source>
</evidence>
<keyword evidence="10 13" id="KW-0648">Protein biosynthesis</keyword>
<dbReference type="Pfam" id="PF02912">
    <property type="entry name" value="Phe_tRNA-synt_N"/>
    <property type="match status" value="1"/>
</dbReference>
<dbReference type="InterPro" id="IPR045864">
    <property type="entry name" value="aa-tRNA-synth_II/BPL/LPL"/>
</dbReference>
<keyword evidence="11 13" id="KW-0030">Aminoacyl-tRNA synthetase</keyword>
<comment type="caution">
    <text evidence="13">Lacks conserved residue(s) required for the propagation of feature annotation.</text>
</comment>
<dbReference type="GO" id="GO:0005737">
    <property type="term" value="C:cytoplasm"/>
    <property type="evidence" value="ECO:0007669"/>
    <property type="project" value="UniProtKB-SubCell"/>
</dbReference>
<dbReference type="PANTHER" id="PTHR11538">
    <property type="entry name" value="PHENYLALANYL-TRNA SYNTHETASE"/>
    <property type="match status" value="1"/>
</dbReference>
<dbReference type="SUPFAM" id="SSF46589">
    <property type="entry name" value="tRNA-binding arm"/>
    <property type="match status" value="1"/>
</dbReference>
<dbReference type="NCBIfam" id="TIGR00468">
    <property type="entry name" value="pheS"/>
    <property type="match status" value="1"/>
</dbReference>
<dbReference type="HAMAP" id="MF_00281">
    <property type="entry name" value="Phe_tRNA_synth_alpha1"/>
    <property type="match status" value="1"/>
</dbReference>
<name>A0A5B8XER3_9RICK</name>
<evidence type="ECO:0000256" key="9">
    <source>
        <dbReference type="ARBA" id="ARBA00022842"/>
    </source>
</evidence>
<evidence type="ECO:0000256" key="1">
    <source>
        <dbReference type="ARBA" id="ARBA00004496"/>
    </source>
</evidence>
<evidence type="ECO:0000256" key="5">
    <source>
        <dbReference type="ARBA" id="ARBA00022598"/>
    </source>
</evidence>
<dbReference type="Proteomes" id="UP000321934">
    <property type="component" value="Chromosome"/>
</dbReference>
<dbReference type="EMBL" id="CP029077">
    <property type="protein sequence ID" value="QED23456.1"/>
    <property type="molecule type" value="Genomic_DNA"/>
</dbReference>
<sequence length="368" mass="42261">MKNFLEKSQISSEMKAEIASLDADFSEILEKMKEISDNIVITHEIRPKILGKDGIITKLMGFIRTIDAQVKKEYAQIANEMKNFAEAQILSKMNEIEAKEMENKLKNDKIDETLPSINKKTGSLHIITKTSDEIIKILGKFGFILYDGPEIDTCDNNFTKLNIPESHPARQMHDTFYINSENGEKNTDYILRTHTSNVQIHAMNKEKSPIRGISFGKVFRFDSDATHSPMFHQIECFCVDENVTMANMIFTINAMLSDFFETDVKVRLRPSFFPFTSPSAEIDIPYVKLENGIKIQESSTFLEIGGCGMIHDEVLKNCNIDEKKYQGFAFGFGVDRMAMLKYGAPDIRKFYNTSMFWMKNYNFNHFDV</sequence>
<keyword evidence="5 13" id="KW-0436">Ligase</keyword>
<comment type="cofactor">
    <cofactor evidence="13">
        <name>Mg(2+)</name>
        <dbReference type="ChEBI" id="CHEBI:18420"/>
    </cofactor>
    <text evidence="13">Binds 2 magnesium ions per tetramer.</text>
</comment>
<proteinExistence type="inferred from homology"/>
<dbReference type="GO" id="GO:0006432">
    <property type="term" value="P:phenylalanyl-tRNA aminoacylation"/>
    <property type="evidence" value="ECO:0007669"/>
    <property type="project" value="UniProtKB-UniRule"/>
</dbReference>
<keyword evidence="4 13" id="KW-0963">Cytoplasm</keyword>
<protein>
    <recommendedName>
        <fullName evidence="13">Phenylalanine--tRNA ligase alpha subunit</fullName>
        <ecNumber evidence="13">6.1.1.20</ecNumber>
    </recommendedName>
    <alternativeName>
        <fullName evidence="13">Phenylalanyl-tRNA synthetase alpha subunit</fullName>
        <shortName evidence="13">PheRS</shortName>
    </alternativeName>
</protein>
<keyword evidence="6 13" id="KW-0479">Metal-binding</keyword>
<reference evidence="15 16" key="1">
    <citation type="journal article" date="2019" name="ISME J.">
        <title>Deianiraea, an extracellular bacterium associated with the ciliate Paramecium, suggests an alternative scenario for the evolution of Rickettsiales.</title>
        <authorList>
            <person name="Castelli M."/>
            <person name="Sabaneyeva E."/>
            <person name="Lanzoni O."/>
            <person name="Lebedeva N."/>
            <person name="Floriano A.M."/>
            <person name="Gaiarsa S."/>
            <person name="Benken K."/>
            <person name="Modeo L."/>
            <person name="Bandi C."/>
            <person name="Potekhin A."/>
            <person name="Sassera D."/>
            <person name="Petroni G."/>
        </authorList>
    </citation>
    <scope>NUCLEOTIDE SEQUENCE [LARGE SCALE GENOMIC DNA]</scope>
    <source>
        <strain evidence="15">CyL4-1</strain>
    </source>
</reference>
<evidence type="ECO:0000256" key="2">
    <source>
        <dbReference type="ARBA" id="ARBA00010207"/>
    </source>
</evidence>
<comment type="subcellular location">
    <subcellularLocation>
        <location evidence="1 13">Cytoplasm</location>
    </subcellularLocation>
</comment>
<dbReference type="OrthoDB" id="9800719at2"/>
<evidence type="ECO:0000256" key="8">
    <source>
        <dbReference type="ARBA" id="ARBA00022840"/>
    </source>
</evidence>
<dbReference type="InterPro" id="IPR004188">
    <property type="entry name" value="Phe-tRNA_ligase_II_N"/>
</dbReference>
<dbReference type="Pfam" id="PF01409">
    <property type="entry name" value="tRNA-synt_2d"/>
    <property type="match status" value="1"/>
</dbReference>
<comment type="catalytic activity">
    <reaction evidence="12 13">
        <text>tRNA(Phe) + L-phenylalanine + ATP = L-phenylalanyl-tRNA(Phe) + AMP + diphosphate + H(+)</text>
        <dbReference type="Rhea" id="RHEA:19413"/>
        <dbReference type="Rhea" id="RHEA-COMP:9668"/>
        <dbReference type="Rhea" id="RHEA-COMP:9699"/>
        <dbReference type="ChEBI" id="CHEBI:15378"/>
        <dbReference type="ChEBI" id="CHEBI:30616"/>
        <dbReference type="ChEBI" id="CHEBI:33019"/>
        <dbReference type="ChEBI" id="CHEBI:58095"/>
        <dbReference type="ChEBI" id="CHEBI:78442"/>
        <dbReference type="ChEBI" id="CHEBI:78531"/>
        <dbReference type="ChEBI" id="CHEBI:456215"/>
        <dbReference type="EC" id="6.1.1.20"/>
    </reaction>
</comment>
<dbReference type="AlphaFoldDB" id="A0A5B8XER3"/>
<keyword evidence="16" id="KW-1185">Reference proteome</keyword>
<dbReference type="Gene3D" id="3.30.930.10">
    <property type="entry name" value="Bira Bifunctional Protein, Domain 2"/>
    <property type="match status" value="1"/>
</dbReference>
<comment type="similarity">
    <text evidence="2 13">Belongs to the class-II aminoacyl-tRNA synthetase family. Phe-tRNA synthetase alpha subunit type 1 subfamily.</text>
</comment>
<dbReference type="SUPFAM" id="SSF55681">
    <property type="entry name" value="Class II aaRS and biotin synthetases"/>
    <property type="match status" value="1"/>
</dbReference>
<organism evidence="15 16">
    <name type="scientific">Candidatus Deianiraea vastatrix</name>
    <dbReference type="NCBI Taxonomy" id="2163644"/>
    <lineage>
        <taxon>Bacteria</taxon>
        <taxon>Pseudomonadati</taxon>
        <taxon>Pseudomonadota</taxon>
        <taxon>Alphaproteobacteria</taxon>
        <taxon>Rickettsiales</taxon>
        <taxon>Candidatus Deianiraeaceae</taxon>
        <taxon>Candidatus Deianiraea</taxon>
    </lineage>
</organism>
<evidence type="ECO:0000256" key="10">
    <source>
        <dbReference type="ARBA" id="ARBA00022917"/>
    </source>
</evidence>
<accession>A0A5B8XER3</accession>
<dbReference type="InterPro" id="IPR002319">
    <property type="entry name" value="Phenylalanyl-tRNA_Synthase"/>
</dbReference>
<dbReference type="RefSeq" id="WP_146820726.1">
    <property type="nucleotide sequence ID" value="NZ_CP029077.1"/>
</dbReference>
<keyword evidence="9 13" id="KW-0460">Magnesium</keyword>
<evidence type="ECO:0000256" key="7">
    <source>
        <dbReference type="ARBA" id="ARBA00022741"/>
    </source>
</evidence>
<evidence type="ECO:0000259" key="14">
    <source>
        <dbReference type="PROSITE" id="PS50862"/>
    </source>
</evidence>
<evidence type="ECO:0000313" key="15">
    <source>
        <dbReference type="EMBL" id="QED23456.1"/>
    </source>
</evidence>
<dbReference type="GO" id="GO:0005524">
    <property type="term" value="F:ATP binding"/>
    <property type="evidence" value="ECO:0007669"/>
    <property type="project" value="UniProtKB-UniRule"/>
</dbReference>
<evidence type="ECO:0000256" key="12">
    <source>
        <dbReference type="ARBA" id="ARBA00049255"/>
    </source>
</evidence>
<evidence type="ECO:0000256" key="13">
    <source>
        <dbReference type="HAMAP-Rule" id="MF_00281"/>
    </source>
</evidence>
<evidence type="ECO:0000256" key="4">
    <source>
        <dbReference type="ARBA" id="ARBA00022490"/>
    </source>
</evidence>
<dbReference type="PANTHER" id="PTHR11538:SF41">
    <property type="entry name" value="PHENYLALANINE--TRNA LIGASE, MITOCHONDRIAL"/>
    <property type="match status" value="1"/>
</dbReference>
<dbReference type="EC" id="6.1.1.20" evidence="13"/>
<dbReference type="InterPro" id="IPR022911">
    <property type="entry name" value="Phe_tRNA_ligase_alpha1_bac"/>
</dbReference>
<keyword evidence="7 13" id="KW-0547">Nucleotide-binding</keyword>
<dbReference type="GO" id="GO:0000049">
    <property type="term" value="F:tRNA binding"/>
    <property type="evidence" value="ECO:0007669"/>
    <property type="project" value="InterPro"/>
</dbReference>
<dbReference type="InterPro" id="IPR010978">
    <property type="entry name" value="tRNA-bd_arm"/>
</dbReference>
<feature type="domain" description="Aminoacyl-transfer RNA synthetases class-II family profile" evidence="14">
    <location>
        <begin position="136"/>
        <end position="368"/>
    </location>
</feature>
<dbReference type="GO" id="GO:0000287">
    <property type="term" value="F:magnesium ion binding"/>
    <property type="evidence" value="ECO:0007669"/>
    <property type="project" value="UniProtKB-UniRule"/>
</dbReference>
<gene>
    <name evidence="13" type="primary">pheS</name>
    <name evidence="15" type="ORF">Deia_00664</name>
</gene>
<evidence type="ECO:0000256" key="3">
    <source>
        <dbReference type="ARBA" id="ARBA00011209"/>
    </source>
</evidence>
<dbReference type="PROSITE" id="PS50862">
    <property type="entry name" value="AA_TRNA_LIGASE_II"/>
    <property type="match status" value="1"/>
</dbReference>
<dbReference type="GO" id="GO:0004826">
    <property type="term" value="F:phenylalanine-tRNA ligase activity"/>
    <property type="evidence" value="ECO:0007669"/>
    <property type="project" value="UniProtKB-UniRule"/>
</dbReference>
<dbReference type="InterPro" id="IPR006195">
    <property type="entry name" value="aa-tRNA-synth_II"/>
</dbReference>